<dbReference type="EMBL" id="CP013195">
    <property type="protein sequence ID" value="ALO49349.1"/>
    <property type="molecule type" value="Genomic_DNA"/>
</dbReference>
<dbReference type="AlphaFoldDB" id="A0A0S2KM92"/>
<organism evidence="1 2">
    <name type="scientific">Hoylesella enoeca</name>
    <dbReference type="NCBI Taxonomy" id="76123"/>
    <lineage>
        <taxon>Bacteria</taxon>
        <taxon>Pseudomonadati</taxon>
        <taxon>Bacteroidota</taxon>
        <taxon>Bacteroidia</taxon>
        <taxon>Bacteroidales</taxon>
        <taxon>Prevotellaceae</taxon>
        <taxon>Hoylesella</taxon>
    </lineage>
</organism>
<evidence type="ECO:0000313" key="2">
    <source>
        <dbReference type="Proteomes" id="UP000056252"/>
    </source>
</evidence>
<gene>
    <name evidence="1" type="ORF">AS203_09820</name>
</gene>
<name>A0A0S2KM92_9BACT</name>
<keyword evidence="2" id="KW-1185">Reference proteome</keyword>
<reference evidence="2" key="1">
    <citation type="submission" date="2015-11" db="EMBL/GenBank/DDBJ databases">
        <authorList>
            <person name="Holder M.E."/>
            <person name="Ajami N.J."/>
            <person name="Petrosino J.F."/>
        </authorList>
    </citation>
    <scope>NUCLEOTIDE SEQUENCE [LARGE SCALE GENOMIC DNA]</scope>
    <source>
        <strain evidence="2">F0113</strain>
    </source>
</reference>
<accession>A0A0S2KM92</accession>
<dbReference type="Proteomes" id="UP000056252">
    <property type="component" value="Chromosome"/>
</dbReference>
<sequence>MGLFPVYDAKLAIFIQSIAISKNNKQQKSLPTPSLACQKLGCYSYRCSYFLSRRPIQRISDVALLIEKAGNKKIPSVYFHFPLETRKLF</sequence>
<evidence type="ECO:0000313" key="1">
    <source>
        <dbReference type="EMBL" id="ALO49349.1"/>
    </source>
</evidence>
<dbReference type="KEGG" id="peo:AS203_09820"/>
<protein>
    <submittedName>
        <fullName evidence="1">Uncharacterized protein</fullName>
    </submittedName>
</protein>
<proteinExistence type="predicted"/>